<keyword evidence="8" id="KW-1185">Reference proteome</keyword>
<dbReference type="Pfam" id="PF26168">
    <property type="entry name" value="Glyco_transf_N"/>
    <property type="match status" value="1"/>
</dbReference>
<organism evidence="7 8">
    <name type="scientific">Trapa natans</name>
    <name type="common">Water chestnut</name>
    <dbReference type="NCBI Taxonomy" id="22666"/>
    <lineage>
        <taxon>Eukaryota</taxon>
        <taxon>Viridiplantae</taxon>
        <taxon>Streptophyta</taxon>
        <taxon>Embryophyta</taxon>
        <taxon>Tracheophyta</taxon>
        <taxon>Spermatophyta</taxon>
        <taxon>Magnoliopsida</taxon>
        <taxon>eudicotyledons</taxon>
        <taxon>Gunneridae</taxon>
        <taxon>Pentapetalae</taxon>
        <taxon>rosids</taxon>
        <taxon>malvids</taxon>
        <taxon>Myrtales</taxon>
        <taxon>Lythraceae</taxon>
        <taxon>Trapa</taxon>
    </lineage>
</organism>
<dbReference type="FunFam" id="3.40.50.2000:FF:000060">
    <property type="entry name" value="Glycosyltransferase"/>
    <property type="match status" value="1"/>
</dbReference>
<comment type="similarity">
    <text evidence="1 3">Belongs to the UDP-glycosyltransferase family.</text>
</comment>
<gene>
    <name evidence="7" type="ORF">SAY86_029940</name>
</gene>
<keyword evidence="3" id="KW-0328">Glycosyltransferase</keyword>
<feature type="signal peptide" evidence="5">
    <location>
        <begin position="1"/>
        <end position="17"/>
    </location>
</feature>
<dbReference type="Pfam" id="PF00201">
    <property type="entry name" value="UDPGT"/>
    <property type="match status" value="1"/>
</dbReference>
<evidence type="ECO:0000256" key="1">
    <source>
        <dbReference type="ARBA" id="ARBA00009995"/>
    </source>
</evidence>
<reference evidence="7 8" key="1">
    <citation type="journal article" date="2023" name="Hortic Res">
        <title>Pangenome of water caltrop reveals structural variations and asymmetric subgenome divergence after allopolyploidization.</title>
        <authorList>
            <person name="Zhang X."/>
            <person name="Chen Y."/>
            <person name="Wang L."/>
            <person name="Yuan Y."/>
            <person name="Fang M."/>
            <person name="Shi L."/>
            <person name="Lu R."/>
            <person name="Comes H.P."/>
            <person name="Ma Y."/>
            <person name="Chen Y."/>
            <person name="Huang G."/>
            <person name="Zhou Y."/>
            <person name="Zheng Z."/>
            <person name="Qiu Y."/>
        </authorList>
    </citation>
    <scope>NUCLEOTIDE SEQUENCE [LARGE SCALE GENOMIC DNA]</scope>
    <source>
        <strain evidence="7">F231</strain>
    </source>
</reference>
<evidence type="ECO:0000256" key="3">
    <source>
        <dbReference type="RuleBase" id="RU003718"/>
    </source>
</evidence>
<dbReference type="PANTHER" id="PTHR48044">
    <property type="entry name" value="GLYCOSYLTRANSFERASE"/>
    <property type="match status" value="1"/>
</dbReference>
<dbReference type="AlphaFoldDB" id="A0AAN7RA48"/>
<feature type="domain" description="Glycosyltransferase N-terminal" evidence="6">
    <location>
        <begin position="6"/>
        <end position="237"/>
    </location>
</feature>
<dbReference type="GO" id="GO:1901137">
    <property type="term" value="P:carbohydrate derivative biosynthetic process"/>
    <property type="evidence" value="ECO:0007669"/>
    <property type="project" value="UniProtKB-ARBA"/>
</dbReference>
<dbReference type="Proteomes" id="UP001346149">
    <property type="component" value="Unassembled WGS sequence"/>
</dbReference>
<evidence type="ECO:0000256" key="5">
    <source>
        <dbReference type="SAM" id="SignalP"/>
    </source>
</evidence>
<evidence type="ECO:0000313" key="7">
    <source>
        <dbReference type="EMBL" id="KAK4797614.1"/>
    </source>
</evidence>
<evidence type="ECO:0000256" key="4">
    <source>
        <dbReference type="RuleBase" id="RU362057"/>
    </source>
</evidence>
<dbReference type="InterPro" id="IPR035595">
    <property type="entry name" value="UDP_glycos_trans_CS"/>
</dbReference>
<evidence type="ECO:0000313" key="8">
    <source>
        <dbReference type="Proteomes" id="UP001346149"/>
    </source>
</evidence>
<dbReference type="InterPro" id="IPR002213">
    <property type="entry name" value="UDP_glucos_trans"/>
</dbReference>
<accession>A0AAN7RA48</accession>
<dbReference type="CDD" id="cd03784">
    <property type="entry name" value="GT1_Gtf-like"/>
    <property type="match status" value="1"/>
</dbReference>
<name>A0AAN7RA48_TRANT</name>
<protein>
    <recommendedName>
        <fullName evidence="4">Glycosyltransferase</fullName>
        <ecNumber evidence="4">2.4.1.-</ecNumber>
    </recommendedName>
</protein>
<dbReference type="InterPro" id="IPR058980">
    <property type="entry name" value="Glyco_transf_N"/>
</dbReference>
<sequence>MMKKRMSILMLPWLAHGHISPFLELSERLSERDITIYFCSTAVNLDTIRDRLNKHCSSSRILPVELHLPATSPELPTHLHTTKHLPPRLMSTLKEAFDLSSQAFSDILVLLRPDLVIYDFLQPWAPAVAHSHGIHAVVFLCMSAAMCAFSFTSLMNNLTPIGAEFPYPEIYLHSHEVSGFAQMLEKTTNGIKEKDRFWWCHERSDGVVLIKSFREIEAKYMDYLTSMAGKKLVPVGSLVEEEESENGKKDDDPRRCEIIDWLDSKREKSTVFVSFGSEYFLSEEEISEIADGLEQSDVNFLWVIRLLLREGREEPPLEEALPKGFLERVGERGFVASGWAPQTEILRHRSTGGFMSHCGWSSVMEAMNFGVPIIAMPMHLDQPINARLVVEGLGVGVEVKREGVEGRIRGEEVARAVRDAVVEEGGERVRRRVKTLRDVMVMRRERGQEDEEIDEAVDHLLGVCGKMNSATGVGDEEDARQLLVPN</sequence>
<dbReference type="EMBL" id="JAXQNO010000005">
    <property type="protein sequence ID" value="KAK4797614.1"/>
    <property type="molecule type" value="Genomic_DNA"/>
</dbReference>
<feature type="chain" id="PRO_5042962461" description="Glycosyltransferase" evidence="5">
    <location>
        <begin position="18"/>
        <end position="486"/>
    </location>
</feature>
<comment type="caution">
    <text evidence="7">The sequence shown here is derived from an EMBL/GenBank/DDBJ whole genome shotgun (WGS) entry which is preliminary data.</text>
</comment>
<dbReference type="EC" id="2.4.1.-" evidence="4"/>
<dbReference type="PANTHER" id="PTHR48044:SF82">
    <property type="entry name" value="GLYCOSYLTRANSFERASE"/>
    <property type="match status" value="1"/>
</dbReference>
<dbReference type="SUPFAM" id="SSF53756">
    <property type="entry name" value="UDP-Glycosyltransferase/glycogen phosphorylase"/>
    <property type="match status" value="1"/>
</dbReference>
<keyword evidence="2 3" id="KW-0808">Transferase</keyword>
<evidence type="ECO:0000256" key="2">
    <source>
        <dbReference type="ARBA" id="ARBA00022679"/>
    </source>
</evidence>
<dbReference type="GO" id="GO:0008194">
    <property type="term" value="F:UDP-glycosyltransferase activity"/>
    <property type="evidence" value="ECO:0007669"/>
    <property type="project" value="InterPro"/>
</dbReference>
<keyword evidence="5" id="KW-0732">Signal</keyword>
<dbReference type="PROSITE" id="PS00375">
    <property type="entry name" value="UDPGT"/>
    <property type="match status" value="1"/>
</dbReference>
<evidence type="ECO:0000259" key="6">
    <source>
        <dbReference type="Pfam" id="PF26168"/>
    </source>
</evidence>
<dbReference type="Gene3D" id="3.40.50.2000">
    <property type="entry name" value="Glycogen Phosphorylase B"/>
    <property type="match status" value="2"/>
</dbReference>
<proteinExistence type="inferred from homology"/>